<comment type="caution">
    <text evidence="2">The sequence shown here is derived from an EMBL/GenBank/DDBJ whole genome shotgun (WGS) entry which is preliminary data.</text>
</comment>
<organism evidence="2 3">
    <name type="scientific">Planktothrix serta PCC 8927</name>
    <dbReference type="NCBI Taxonomy" id="671068"/>
    <lineage>
        <taxon>Bacteria</taxon>
        <taxon>Bacillati</taxon>
        <taxon>Cyanobacteriota</taxon>
        <taxon>Cyanophyceae</taxon>
        <taxon>Oscillatoriophycideae</taxon>
        <taxon>Oscillatoriales</taxon>
        <taxon>Microcoleaceae</taxon>
        <taxon>Planktothrix</taxon>
    </lineage>
</organism>
<evidence type="ECO:0000259" key="1">
    <source>
        <dbReference type="Pfam" id="PF00294"/>
    </source>
</evidence>
<dbReference type="EMBL" id="CZCU02000137">
    <property type="protein sequence ID" value="VXD18992.1"/>
    <property type="molecule type" value="Genomic_DNA"/>
</dbReference>
<name>A0A7Z9E1Z2_9CYAN</name>
<keyword evidence="3" id="KW-1185">Reference proteome</keyword>
<dbReference type="InterPro" id="IPR052562">
    <property type="entry name" value="Ketohexokinase-related"/>
</dbReference>
<feature type="domain" description="Carbohydrate kinase PfkB" evidence="1">
    <location>
        <begin position="7"/>
        <end position="281"/>
    </location>
</feature>
<protein>
    <submittedName>
        <fullName evidence="2">PfkB domain protein</fullName>
    </submittedName>
</protein>
<dbReference type="CDD" id="cd01945">
    <property type="entry name" value="ribokinase_group_B"/>
    <property type="match status" value="1"/>
</dbReference>
<proteinExistence type="predicted"/>
<dbReference type="OrthoDB" id="9813569at2"/>
<accession>A0A7Z9E1Z2</accession>
<dbReference type="PANTHER" id="PTHR42774:SF3">
    <property type="entry name" value="KETOHEXOKINASE"/>
    <property type="match status" value="1"/>
</dbReference>
<gene>
    <name evidence="2" type="ORF">PL8927_610099</name>
</gene>
<dbReference type="Pfam" id="PF00294">
    <property type="entry name" value="PfkB"/>
    <property type="match status" value="1"/>
</dbReference>
<evidence type="ECO:0000313" key="3">
    <source>
        <dbReference type="Proteomes" id="UP000184550"/>
    </source>
</evidence>
<dbReference type="InterPro" id="IPR029056">
    <property type="entry name" value="Ribokinase-like"/>
</dbReference>
<dbReference type="Proteomes" id="UP000184550">
    <property type="component" value="Unassembled WGS sequence"/>
</dbReference>
<dbReference type="AlphaFoldDB" id="A0A7Z9E1Z2"/>
<dbReference type="RefSeq" id="WP_083622191.1">
    <property type="nucleotide sequence ID" value="NZ_LR734870.1"/>
</dbReference>
<dbReference type="PANTHER" id="PTHR42774">
    <property type="entry name" value="PHOSPHOTRANSFERASE SYSTEM TRANSPORT PROTEIN"/>
    <property type="match status" value="1"/>
</dbReference>
<dbReference type="SUPFAM" id="SSF53613">
    <property type="entry name" value="Ribokinase-like"/>
    <property type="match status" value="1"/>
</dbReference>
<dbReference type="Gene3D" id="3.40.1190.20">
    <property type="match status" value="1"/>
</dbReference>
<evidence type="ECO:0000313" key="2">
    <source>
        <dbReference type="EMBL" id="VXD18992.1"/>
    </source>
</evidence>
<reference evidence="2" key="1">
    <citation type="submission" date="2019-10" db="EMBL/GenBank/DDBJ databases">
        <authorList>
            <consortium name="Genoscope - CEA"/>
            <person name="William W."/>
        </authorList>
    </citation>
    <scope>NUCLEOTIDE SEQUENCE [LARGE SCALE GENOMIC DNA]</scope>
    <source>
        <strain evidence="2">BBR_PRJEB10992</strain>
    </source>
</reference>
<sequence length="293" mass="31695">MAKQGLFVGLITLDLIYSVNEYPHKNQKIVASNYTVAAGGPATNAAVTFNVLGNQSTLCGVLGIHALTQLIRTDLQQYAINIIDLDPTRLEAPPVSSIVVTPTTGDRTVVSINATKSQISNFSNLPQDLDNIDIILIDGHQLAISQTLIQQAKIKQIPIVLDGGSWKPGLETILPNINYAICSDNFYPPHCQTSEDVFAYLQAMNIPNIAITQGEKPIQYITLKQGNGSIPVLPIQAVDTLGAGDIFHGAFCHFILSQNFPTALAQAAQIASQSCLHFGTRQWIQFLNNHPGL</sequence>
<dbReference type="InterPro" id="IPR011611">
    <property type="entry name" value="PfkB_dom"/>
</dbReference>